<reference evidence="1" key="1">
    <citation type="journal article" date="2021" name="Proc. Natl. Acad. Sci. U.S.A.">
        <title>A Catalog of Tens of Thousands of Viruses from Human Metagenomes Reveals Hidden Associations with Chronic Diseases.</title>
        <authorList>
            <person name="Tisza M.J."/>
            <person name="Buck C.B."/>
        </authorList>
    </citation>
    <scope>NUCLEOTIDE SEQUENCE</scope>
    <source>
        <strain evidence="1">CtqwY3</strain>
    </source>
</reference>
<dbReference type="EMBL" id="BK032541">
    <property type="protein sequence ID" value="DAF46599.1"/>
    <property type="molecule type" value="Genomic_DNA"/>
</dbReference>
<organism evidence="1">
    <name type="scientific">Siphoviridae sp. ctqwY3</name>
    <dbReference type="NCBI Taxonomy" id="2827951"/>
    <lineage>
        <taxon>Viruses</taxon>
        <taxon>Duplodnaviria</taxon>
        <taxon>Heunggongvirae</taxon>
        <taxon>Uroviricota</taxon>
        <taxon>Caudoviricetes</taxon>
    </lineage>
</organism>
<evidence type="ECO:0000313" key="1">
    <source>
        <dbReference type="EMBL" id="DAF46599.1"/>
    </source>
</evidence>
<sequence length="37" mass="4443">MGILRDTYIINKTDTSNISYEMSRKNDIEESQKQKEY</sequence>
<protein>
    <submittedName>
        <fullName evidence="1">Uncharacterized protein</fullName>
    </submittedName>
</protein>
<proteinExistence type="predicted"/>
<name>A0A8S5S7E8_9CAUD</name>
<accession>A0A8S5S7E8</accession>